<evidence type="ECO:0000256" key="3">
    <source>
        <dbReference type="SAM" id="MobiDB-lite"/>
    </source>
</evidence>
<dbReference type="InterPro" id="IPR036397">
    <property type="entry name" value="RNaseH_sf"/>
</dbReference>
<organism evidence="6">
    <name type="scientific">Tanacetum cinerariifolium</name>
    <name type="common">Dalmatian daisy</name>
    <name type="synonym">Chrysanthemum cinerariifolium</name>
    <dbReference type="NCBI Taxonomy" id="118510"/>
    <lineage>
        <taxon>Eukaryota</taxon>
        <taxon>Viridiplantae</taxon>
        <taxon>Streptophyta</taxon>
        <taxon>Embryophyta</taxon>
        <taxon>Tracheophyta</taxon>
        <taxon>Spermatophyta</taxon>
        <taxon>Magnoliopsida</taxon>
        <taxon>eudicotyledons</taxon>
        <taxon>Gunneridae</taxon>
        <taxon>Pentapetalae</taxon>
        <taxon>asterids</taxon>
        <taxon>campanulids</taxon>
        <taxon>Asterales</taxon>
        <taxon>Asteraceae</taxon>
        <taxon>Asteroideae</taxon>
        <taxon>Anthemideae</taxon>
        <taxon>Anthemidinae</taxon>
        <taxon>Tanacetum</taxon>
    </lineage>
</organism>
<keyword evidence="1" id="KW-0863">Zinc-finger</keyword>
<comment type="caution">
    <text evidence="6">The sequence shown here is derived from an EMBL/GenBank/DDBJ whole genome shotgun (WGS) entry which is preliminary data.</text>
</comment>
<dbReference type="InterPro" id="IPR036875">
    <property type="entry name" value="Znf_CCHC_sf"/>
</dbReference>
<feature type="compositionally biased region" description="Basic and acidic residues" evidence="3">
    <location>
        <begin position="301"/>
        <end position="320"/>
    </location>
</feature>
<keyword evidence="1" id="KW-0862">Zinc</keyword>
<dbReference type="SMART" id="SM00343">
    <property type="entry name" value="ZnF_C2HC"/>
    <property type="match status" value="1"/>
</dbReference>
<dbReference type="InterPro" id="IPR001878">
    <property type="entry name" value="Znf_CCHC"/>
</dbReference>
<dbReference type="GO" id="GO:0003676">
    <property type="term" value="F:nucleic acid binding"/>
    <property type="evidence" value="ECO:0007669"/>
    <property type="project" value="InterPro"/>
</dbReference>
<dbReference type="SUPFAM" id="SSF53098">
    <property type="entry name" value="Ribonuclease H-like"/>
    <property type="match status" value="1"/>
</dbReference>
<proteinExistence type="predicted"/>
<accession>A0A6L2JKC6</accession>
<dbReference type="EMBL" id="BKCJ010000771">
    <property type="protein sequence ID" value="GEU36114.1"/>
    <property type="molecule type" value="Genomic_DNA"/>
</dbReference>
<feature type="domain" description="Integrase catalytic" evidence="5">
    <location>
        <begin position="607"/>
        <end position="676"/>
    </location>
</feature>
<evidence type="ECO:0000256" key="2">
    <source>
        <dbReference type="SAM" id="Coils"/>
    </source>
</evidence>
<keyword evidence="1" id="KW-0479">Metal-binding</keyword>
<feature type="compositionally biased region" description="Basic and acidic residues" evidence="3">
    <location>
        <begin position="148"/>
        <end position="163"/>
    </location>
</feature>
<feature type="region of interest" description="Disordered" evidence="3">
    <location>
        <begin position="145"/>
        <end position="166"/>
    </location>
</feature>
<dbReference type="PROSITE" id="PS50158">
    <property type="entry name" value="ZF_CCHC"/>
    <property type="match status" value="1"/>
</dbReference>
<dbReference type="Gene3D" id="3.30.420.10">
    <property type="entry name" value="Ribonuclease H-like superfamily/Ribonuclease H"/>
    <property type="match status" value="1"/>
</dbReference>
<dbReference type="Pfam" id="PF13976">
    <property type="entry name" value="gag_pre-integrs"/>
    <property type="match status" value="1"/>
</dbReference>
<feature type="domain" description="CCHC-type" evidence="4">
    <location>
        <begin position="131"/>
        <end position="145"/>
    </location>
</feature>
<evidence type="ECO:0000313" key="6">
    <source>
        <dbReference type="EMBL" id="GEU36114.1"/>
    </source>
</evidence>
<dbReference type="Pfam" id="PF07727">
    <property type="entry name" value="RVT_2"/>
    <property type="match status" value="1"/>
</dbReference>
<dbReference type="Pfam" id="PF25597">
    <property type="entry name" value="SH3_retrovirus"/>
    <property type="match status" value="1"/>
</dbReference>
<feature type="compositionally biased region" description="Basic residues" evidence="3">
    <location>
        <begin position="1149"/>
        <end position="1158"/>
    </location>
</feature>
<feature type="compositionally biased region" description="Polar residues" evidence="3">
    <location>
        <begin position="1372"/>
        <end position="1389"/>
    </location>
</feature>
<dbReference type="SUPFAM" id="SSF57756">
    <property type="entry name" value="Retrovirus zinc finger-like domains"/>
    <property type="match status" value="1"/>
</dbReference>
<dbReference type="InterPro" id="IPR001584">
    <property type="entry name" value="Integrase_cat-core"/>
</dbReference>
<evidence type="ECO:0000259" key="4">
    <source>
        <dbReference type="PROSITE" id="PS50158"/>
    </source>
</evidence>
<dbReference type="Gene3D" id="4.10.60.10">
    <property type="entry name" value="Zinc finger, CCHC-type"/>
    <property type="match status" value="1"/>
</dbReference>
<name>A0A6L2JKC6_TANCI</name>
<feature type="coiled-coil region" evidence="2">
    <location>
        <begin position="216"/>
        <end position="250"/>
    </location>
</feature>
<keyword evidence="2" id="KW-0175">Coiled coil</keyword>
<evidence type="ECO:0000256" key="1">
    <source>
        <dbReference type="PROSITE-ProRule" id="PRU00047"/>
    </source>
</evidence>
<dbReference type="PANTHER" id="PTHR11439">
    <property type="entry name" value="GAG-POL-RELATED RETROTRANSPOSON"/>
    <property type="match status" value="1"/>
</dbReference>
<dbReference type="GO" id="GO:0015074">
    <property type="term" value="P:DNA integration"/>
    <property type="evidence" value="ECO:0007669"/>
    <property type="project" value="InterPro"/>
</dbReference>
<evidence type="ECO:0000259" key="5">
    <source>
        <dbReference type="PROSITE" id="PS50994"/>
    </source>
</evidence>
<dbReference type="InterPro" id="IPR025724">
    <property type="entry name" value="GAG-pre-integrase_dom"/>
</dbReference>
<dbReference type="PANTHER" id="PTHR11439:SF483">
    <property type="entry name" value="PEPTIDE SYNTHASE GLIP-LIKE, PUTATIVE (AFU_ORTHOLOGUE AFUA_3G12920)-RELATED"/>
    <property type="match status" value="1"/>
</dbReference>
<feature type="region of interest" description="Disordered" evidence="3">
    <location>
        <begin position="1122"/>
        <end position="1185"/>
    </location>
</feature>
<feature type="region of interest" description="Disordered" evidence="3">
    <location>
        <begin position="280"/>
        <end position="334"/>
    </location>
</feature>
<reference evidence="6" key="1">
    <citation type="journal article" date="2019" name="Sci. Rep.">
        <title>Draft genome of Tanacetum cinerariifolium, the natural source of mosquito coil.</title>
        <authorList>
            <person name="Yamashiro T."/>
            <person name="Shiraishi A."/>
            <person name="Satake H."/>
            <person name="Nakayama K."/>
        </authorList>
    </citation>
    <scope>NUCLEOTIDE SEQUENCE</scope>
</reference>
<gene>
    <name evidence="6" type="ORF">Tci_008092</name>
</gene>
<feature type="compositionally biased region" description="Low complexity" evidence="3">
    <location>
        <begin position="1137"/>
        <end position="1148"/>
    </location>
</feature>
<dbReference type="InterPro" id="IPR057670">
    <property type="entry name" value="SH3_retrovirus"/>
</dbReference>
<sequence length="1572" mass="178316">MYLIINGDSPPTKKTIDGVEQSYPPTTAEEKLAKKNELKARVTLLMALTNEHQLKFNSYKNAKSLMEAIEKRFGDNEDLKQIDPDDLEEMDLKRQMAMLTMRARRFLKKTGRNLSVNGTDTIGFDKTKVECYNCHKRGHFARKCRATKHQDNKNRETTRRTVPTEDGPTNFALMAYTSSGLESIKARLVVYKKNEKIFEENIKILKLDVMLRDNALTELRKKFEKAKKERDDLKLTLEKFENSSKNLRKLLDSQISDKFKTGVRFDSQVVDHQMSIATSEAKTGELKPKSVSEPLSEDWISDNKDENETKESVKQEENHRQTKHPRKNNQSPRVLIKSGLKTLNIVRQNSPRAAISVNTARPINTAYTKETVNGAKTTSNAFNKAHSHVRKPFNKITTNKNNNFNKKIKTVKENVTTVGPKAVVSDNKENEANVVKASACWVWRPKQKVLDHVFRHNGASMNSIFLTILMHNADPSQHMTGNMSCLSEFEEIDSGYVAFGGDPKGGKITGEGKISTETECVVLSPNLKLLDESQVLLRVPRKNNMYSVNLKNNSPFGGLTCLFAKATLDESNLWHRRLGHINFKTMNKLTTENLVRGIENLIDHKVKIIRCDNGTEFKNKEMNQFCEKKWIKKEFSVARTPQQNRVAKKKNRTLIEAARTMLADSKLPTTFWAEAVNTAYYLGKFDGKADEGFFIGYSVNSKAFRVFNNRTMIVDETFHINFLENKPNVVGSGPTWLFDIDTLTKSMNYKPVVARNQSNGSTCTKACADVDAPRIHQEKDATVNNTNNITTVSPNVNVVGIAVNAVNENIVYGCDDHPNMDVKSAFLYGKIEEEVYVCQPQGFEDPEFPDRVYKVEKTLYGLHQAPRAWKEMCIEFEKIMHKKFQMSSIASTPIENSKPLMKDENAEDVDVHLYRSMIRSLMYLTSSRPDIMFAVCACARFQVTPKVLHPYVVKRIFRYLKGQPKLGLWCPKDSSFDLEAYTDSDYAEYVAASSYCGQAYTYYCQLKVNDAKHRLTTAYDATTKVKTVNGEEQIQALVDKKKVIITETSVKSNLNLEDAEGTECLPNATIFEYLTLMGAKIATWNEFSITIDSTIICLATNQNFNFSMYTFDNIVKNLEAQEEVGEGSEIPTDSHHTPTISQPSSSQSQKKHKPRRKQIKEIKVPQSSGDTHKEKSVPTHSSDPLLIGEGRLKLTELMELCTKLSDKVLDLETTKTTQAKEIDNLKKRVKRLERKKKSRSHGLKRLYKVRVSTRVESSKDEGLGDEEDASKQERIIDNLYSDAKVTMVDETQGRNDQKMFDTSVLDGEEVFAGQDIAKKEVSTADSVTTAGVEVSAAATTPIISMNDITLAKSLIDIKTSRPKAKGIVMQEPSETPTTTPIVSSQQPSKVQDKDMDTELVKGSETRAEENNSKRAGDELESDKSKKRKLDERVETKVDDDQEEAEMKMYMRIVPDDEVTINAIPLATKPPIIVDWKIIKEGKISSYHIIRADGTSKRFKLSMGIQCQRRHMKEYYGGDLKVMVEPDIEKKMYLLTPATITKMLNRKLQADHWNEMCYELTKEEIKCLDTSSW</sequence>
<dbReference type="InterPro" id="IPR012337">
    <property type="entry name" value="RNaseH-like_sf"/>
</dbReference>
<feature type="region of interest" description="Disordered" evidence="3">
    <location>
        <begin position="1365"/>
        <end position="1441"/>
    </location>
</feature>
<dbReference type="GO" id="GO:0008270">
    <property type="term" value="F:zinc ion binding"/>
    <property type="evidence" value="ECO:0007669"/>
    <property type="project" value="UniProtKB-KW"/>
</dbReference>
<feature type="compositionally biased region" description="Basic and acidic residues" evidence="3">
    <location>
        <begin position="1390"/>
        <end position="1441"/>
    </location>
</feature>
<dbReference type="PROSITE" id="PS50994">
    <property type="entry name" value="INTEGRASE"/>
    <property type="match status" value="1"/>
</dbReference>
<protein>
    <submittedName>
        <fullName evidence="6">Uncharacterized protein</fullName>
    </submittedName>
</protein>
<dbReference type="InterPro" id="IPR013103">
    <property type="entry name" value="RVT_2"/>
</dbReference>